<protein>
    <submittedName>
        <fullName evidence="1">MetW protein</fullName>
    </submittedName>
</protein>
<dbReference type="InterPro" id="IPR029063">
    <property type="entry name" value="SAM-dependent_MTases_sf"/>
</dbReference>
<organism evidence="1 2">
    <name type="scientific">marine gamma proteobacterium HTCC2143</name>
    <dbReference type="NCBI Taxonomy" id="247633"/>
    <lineage>
        <taxon>Bacteria</taxon>
        <taxon>Pseudomonadati</taxon>
        <taxon>Pseudomonadota</taxon>
        <taxon>Gammaproteobacteria</taxon>
        <taxon>Cellvibrionales</taxon>
        <taxon>Spongiibacteraceae</taxon>
        <taxon>BD1-7 clade</taxon>
    </lineage>
</organism>
<sequence>MRFDLQLIPDWIRSKARVLDLGCGDGSLLCKLIAEKNVDGLGIEIDEDHITECIDKGLNVVEHDLNQGLATFRENSFDVVVMAHALQTLRDPHLVINEMLRVGRECIVTFPNFAHWRCRWHLGQQGRMPVSKFMPYNWYDTPNIHFCTVKDFEALCEDNGIRILASTVVADDSSESTMGRLMPNLFGVTAVYHISR</sequence>
<dbReference type="eggNOG" id="COG2226">
    <property type="taxonomic scope" value="Bacteria"/>
</dbReference>
<dbReference type="CDD" id="cd02440">
    <property type="entry name" value="AdoMet_MTases"/>
    <property type="match status" value="1"/>
</dbReference>
<name>A0Y9N8_9GAMM</name>
<evidence type="ECO:0000313" key="1">
    <source>
        <dbReference type="EMBL" id="EAW32842.1"/>
    </source>
</evidence>
<accession>A0Y9N8</accession>
<dbReference type="SUPFAM" id="SSF53335">
    <property type="entry name" value="S-adenosyl-L-methionine-dependent methyltransferases"/>
    <property type="match status" value="1"/>
</dbReference>
<comment type="caution">
    <text evidence="1">The sequence shown here is derived from an EMBL/GenBank/DDBJ whole genome shotgun (WGS) entry which is preliminary data.</text>
</comment>
<dbReference type="OrthoDB" id="9792690at2"/>
<dbReference type="NCBIfam" id="TIGR02081">
    <property type="entry name" value="metW"/>
    <property type="match status" value="1"/>
</dbReference>
<proteinExistence type="predicted"/>
<gene>
    <name evidence="1" type="ORF">GP2143_16341</name>
</gene>
<evidence type="ECO:0000313" key="2">
    <source>
        <dbReference type="Proteomes" id="UP000004931"/>
    </source>
</evidence>
<reference evidence="1 2" key="1">
    <citation type="journal article" date="2010" name="J. Bacteriol.">
        <title>Genome sequence of the oligotrophic marine Gammaproteobacterium HTCC2143, isolated from the Oregon Coast.</title>
        <authorList>
            <person name="Oh H.M."/>
            <person name="Kang I."/>
            <person name="Ferriera S."/>
            <person name="Giovannoni S.J."/>
            <person name="Cho J.C."/>
        </authorList>
    </citation>
    <scope>NUCLEOTIDE SEQUENCE [LARGE SCALE GENOMIC DNA]</scope>
    <source>
        <strain evidence="1 2">HTCC2143</strain>
    </source>
</reference>
<dbReference type="AlphaFoldDB" id="A0Y9N8"/>
<dbReference type="Proteomes" id="UP000004931">
    <property type="component" value="Unassembled WGS sequence"/>
</dbReference>
<dbReference type="STRING" id="247633.GP2143_16341"/>
<dbReference type="InterPro" id="IPR010743">
    <property type="entry name" value="Methionine_synth_MetW"/>
</dbReference>
<keyword evidence="2" id="KW-1185">Reference proteome</keyword>
<dbReference type="Gene3D" id="3.40.50.150">
    <property type="entry name" value="Vaccinia Virus protein VP39"/>
    <property type="match status" value="1"/>
</dbReference>
<dbReference type="Pfam" id="PF07021">
    <property type="entry name" value="MetW"/>
    <property type="match status" value="1"/>
</dbReference>
<dbReference type="EMBL" id="AAVT01000001">
    <property type="protein sequence ID" value="EAW32842.1"/>
    <property type="molecule type" value="Genomic_DNA"/>
</dbReference>